<organism evidence="2 3">
    <name type="scientific">Prosthecobacter fusiformis</name>
    <dbReference type="NCBI Taxonomy" id="48464"/>
    <lineage>
        <taxon>Bacteria</taxon>
        <taxon>Pseudomonadati</taxon>
        <taxon>Verrucomicrobiota</taxon>
        <taxon>Verrucomicrobiia</taxon>
        <taxon>Verrucomicrobiales</taxon>
        <taxon>Verrucomicrobiaceae</taxon>
        <taxon>Prosthecobacter</taxon>
    </lineage>
</organism>
<dbReference type="AlphaFoldDB" id="A0A4R7RUK7"/>
<dbReference type="Proteomes" id="UP000295662">
    <property type="component" value="Unassembled WGS sequence"/>
</dbReference>
<keyword evidence="1" id="KW-0472">Membrane</keyword>
<evidence type="ECO:0000313" key="3">
    <source>
        <dbReference type="Proteomes" id="UP000295662"/>
    </source>
</evidence>
<gene>
    <name evidence="2" type="ORF">EI77_03004</name>
</gene>
<reference evidence="2 3" key="1">
    <citation type="submission" date="2019-03" db="EMBL/GenBank/DDBJ databases">
        <title>Genomic Encyclopedia of Archaeal and Bacterial Type Strains, Phase II (KMG-II): from individual species to whole genera.</title>
        <authorList>
            <person name="Goeker M."/>
        </authorList>
    </citation>
    <scope>NUCLEOTIDE SEQUENCE [LARGE SCALE GENOMIC DNA]</scope>
    <source>
        <strain evidence="2 3">ATCC 25309</strain>
    </source>
</reference>
<keyword evidence="1" id="KW-1133">Transmembrane helix</keyword>
<dbReference type="EMBL" id="SOCA01000005">
    <property type="protein sequence ID" value="TDU69351.1"/>
    <property type="molecule type" value="Genomic_DNA"/>
</dbReference>
<comment type="caution">
    <text evidence="2">The sequence shown here is derived from an EMBL/GenBank/DDBJ whole genome shotgun (WGS) entry which is preliminary data.</text>
</comment>
<feature type="transmembrane region" description="Helical" evidence="1">
    <location>
        <begin position="74"/>
        <end position="95"/>
    </location>
</feature>
<evidence type="ECO:0000256" key="1">
    <source>
        <dbReference type="SAM" id="Phobius"/>
    </source>
</evidence>
<keyword evidence="3" id="KW-1185">Reference proteome</keyword>
<name>A0A4R7RUK7_9BACT</name>
<proteinExistence type="predicted"/>
<dbReference type="OrthoDB" id="195875at2"/>
<keyword evidence="1" id="KW-0812">Transmembrane</keyword>
<protein>
    <submittedName>
        <fullName evidence="2">Uncharacterized protein</fullName>
    </submittedName>
</protein>
<dbReference type="RefSeq" id="WP_133796042.1">
    <property type="nucleotide sequence ID" value="NZ_SOCA01000005.1"/>
</dbReference>
<accession>A0A4R7RUK7</accession>
<evidence type="ECO:0000313" key="2">
    <source>
        <dbReference type="EMBL" id="TDU69351.1"/>
    </source>
</evidence>
<sequence length="125" mass="14034">MTPKQQALKDLDYARIQLSTHLQLAGEEFNPKFILTRSVRSHPFVWIGVAAAGGLLIVRFLMPPKHAKIERDNLTASATKSGLIALILTPVIAMARQTAWKYGSQFLQSYLTQHFSRHEGEHPRG</sequence>
<feature type="transmembrane region" description="Helical" evidence="1">
    <location>
        <begin position="44"/>
        <end position="62"/>
    </location>
</feature>